<accession>A0ABD2CDR5</accession>
<proteinExistence type="predicted"/>
<evidence type="ECO:0000313" key="1">
    <source>
        <dbReference type="EMBL" id="KAL2743059.1"/>
    </source>
</evidence>
<protein>
    <submittedName>
        <fullName evidence="1">Uncharacterized protein</fullName>
    </submittedName>
</protein>
<keyword evidence="2" id="KW-1185">Reference proteome</keyword>
<reference evidence="1 2" key="1">
    <citation type="journal article" date="2024" name="Ann. Entomol. Soc. Am.">
        <title>Genomic analyses of the southern and eastern yellowjacket wasps (Hymenoptera: Vespidae) reveal evolutionary signatures of social life.</title>
        <authorList>
            <person name="Catto M.A."/>
            <person name="Caine P.B."/>
            <person name="Orr S.E."/>
            <person name="Hunt B.G."/>
            <person name="Goodisman M.A.D."/>
        </authorList>
    </citation>
    <scope>NUCLEOTIDE SEQUENCE [LARGE SCALE GENOMIC DNA]</scope>
    <source>
        <strain evidence="1">232</strain>
        <tissue evidence="1">Head and thorax</tissue>
    </source>
</reference>
<evidence type="ECO:0000313" key="2">
    <source>
        <dbReference type="Proteomes" id="UP001607303"/>
    </source>
</evidence>
<dbReference type="EMBL" id="JAYRBN010000056">
    <property type="protein sequence ID" value="KAL2743059.1"/>
    <property type="molecule type" value="Genomic_DNA"/>
</dbReference>
<organism evidence="1 2">
    <name type="scientific">Vespula maculifrons</name>
    <name type="common">Eastern yellow jacket</name>
    <name type="synonym">Wasp</name>
    <dbReference type="NCBI Taxonomy" id="7453"/>
    <lineage>
        <taxon>Eukaryota</taxon>
        <taxon>Metazoa</taxon>
        <taxon>Ecdysozoa</taxon>
        <taxon>Arthropoda</taxon>
        <taxon>Hexapoda</taxon>
        <taxon>Insecta</taxon>
        <taxon>Pterygota</taxon>
        <taxon>Neoptera</taxon>
        <taxon>Endopterygota</taxon>
        <taxon>Hymenoptera</taxon>
        <taxon>Apocrita</taxon>
        <taxon>Aculeata</taxon>
        <taxon>Vespoidea</taxon>
        <taxon>Vespidae</taxon>
        <taxon>Vespinae</taxon>
        <taxon>Vespula</taxon>
    </lineage>
</organism>
<dbReference type="Proteomes" id="UP001607303">
    <property type="component" value="Unassembled WGS sequence"/>
</dbReference>
<comment type="caution">
    <text evidence="1">The sequence shown here is derived from an EMBL/GenBank/DDBJ whole genome shotgun (WGS) entry which is preliminary data.</text>
</comment>
<sequence length="59" mass="6445">MGKKNHGSVYEDDTNFEFLDGGQGCGKQICISCIIILSRIKLNRSIVVVVAQAWTSTSI</sequence>
<dbReference type="AlphaFoldDB" id="A0ABD2CDR5"/>
<name>A0ABD2CDR5_VESMC</name>
<gene>
    <name evidence="1" type="ORF">V1477_008548</name>
</gene>